<keyword evidence="15" id="KW-0325">Glycoprotein</keyword>
<evidence type="ECO:0000256" key="3">
    <source>
        <dbReference type="ARBA" id="ARBA00022473"/>
    </source>
</evidence>
<reference evidence="25" key="1">
    <citation type="journal article" date="2023" name="Science">
        <title>Genome structures resolve the early diversification of teleost fishes.</title>
        <authorList>
            <person name="Parey E."/>
            <person name="Louis A."/>
            <person name="Montfort J."/>
            <person name="Bouchez O."/>
            <person name="Roques C."/>
            <person name="Iampietro C."/>
            <person name="Lluch J."/>
            <person name="Castinel A."/>
            <person name="Donnadieu C."/>
            <person name="Desvignes T."/>
            <person name="Floi Bucao C."/>
            <person name="Jouanno E."/>
            <person name="Wen M."/>
            <person name="Mejri S."/>
            <person name="Dirks R."/>
            <person name="Jansen H."/>
            <person name="Henkel C."/>
            <person name="Chen W.J."/>
            <person name="Zahm M."/>
            <person name="Cabau C."/>
            <person name="Klopp C."/>
            <person name="Thompson A.W."/>
            <person name="Robinson-Rechavi M."/>
            <person name="Braasch I."/>
            <person name="Lecointre G."/>
            <person name="Bobe J."/>
            <person name="Postlethwait J.H."/>
            <person name="Berthelot C."/>
            <person name="Roest Crollius H."/>
            <person name="Guiguen Y."/>
        </authorList>
    </citation>
    <scope>NUCLEOTIDE SEQUENCE</scope>
    <source>
        <strain evidence="25">NC1722</strain>
    </source>
</reference>
<keyword evidence="6 20" id="KW-0245">EGF-like domain</keyword>
<dbReference type="GO" id="GO:0008284">
    <property type="term" value="P:positive regulation of cell population proliferation"/>
    <property type="evidence" value="ECO:0007669"/>
    <property type="project" value="TreeGrafter"/>
</dbReference>
<dbReference type="Proteomes" id="UP001221898">
    <property type="component" value="Unassembled WGS sequence"/>
</dbReference>
<accession>A0AAD7T3R6</accession>
<feature type="domain" description="SWIM-type" evidence="24">
    <location>
        <begin position="35"/>
        <end position="66"/>
    </location>
</feature>
<evidence type="ECO:0000256" key="8">
    <source>
        <dbReference type="ARBA" id="ARBA00022692"/>
    </source>
</evidence>
<dbReference type="SUPFAM" id="SSF57196">
    <property type="entry name" value="EGF/Laminin"/>
    <property type="match status" value="1"/>
</dbReference>
<dbReference type="GO" id="GO:0007173">
    <property type="term" value="P:epidermal growth factor receptor signaling pathway"/>
    <property type="evidence" value="ECO:0007669"/>
    <property type="project" value="UniProtKB-ARBA"/>
</dbReference>
<dbReference type="GO" id="GO:0008270">
    <property type="term" value="F:zinc ion binding"/>
    <property type="evidence" value="ECO:0007669"/>
    <property type="project" value="UniProtKB-KW"/>
</dbReference>
<comment type="caution">
    <text evidence="20">Lacks conserved residue(s) required for the propagation of feature annotation.</text>
</comment>
<dbReference type="GO" id="GO:0005154">
    <property type="term" value="F:epidermal growth factor receptor binding"/>
    <property type="evidence" value="ECO:0007669"/>
    <property type="project" value="TreeGrafter"/>
</dbReference>
<evidence type="ECO:0000256" key="2">
    <source>
        <dbReference type="ARBA" id="ARBA00004251"/>
    </source>
</evidence>
<evidence type="ECO:0000256" key="9">
    <source>
        <dbReference type="ARBA" id="ARBA00022729"/>
    </source>
</evidence>
<protein>
    <recommendedName>
        <fullName evidence="19">Proepiregulin</fullName>
    </recommendedName>
</protein>
<evidence type="ECO:0000313" key="26">
    <source>
        <dbReference type="Proteomes" id="UP001221898"/>
    </source>
</evidence>
<keyword evidence="13 22" id="KW-0472">Membrane</keyword>
<evidence type="ECO:0000256" key="13">
    <source>
        <dbReference type="ARBA" id="ARBA00023136"/>
    </source>
</evidence>
<dbReference type="GO" id="GO:0008083">
    <property type="term" value="F:growth factor activity"/>
    <property type="evidence" value="ECO:0007669"/>
    <property type="project" value="UniProtKB-KW"/>
</dbReference>
<evidence type="ECO:0000256" key="14">
    <source>
        <dbReference type="ARBA" id="ARBA00023157"/>
    </source>
</evidence>
<proteinExistence type="predicted"/>
<feature type="transmembrane region" description="Helical" evidence="22">
    <location>
        <begin position="70"/>
        <end position="92"/>
    </location>
</feature>
<comment type="caution">
    <text evidence="25">The sequence shown here is derived from an EMBL/GenBank/DDBJ whole genome shotgun (WGS) entry which is preliminary data.</text>
</comment>
<evidence type="ECO:0000256" key="7">
    <source>
        <dbReference type="ARBA" id="ARBA00022657"/>
    </source>
</evidence>
<dbReference type="GO" id="GO:0030154">
    <property type="term" value="P:cell differentiation"/>
    <property type="evidence" value="ECO:0007669"/>
    <property type="project" value="UniProtKB-KW"/>
</dbReference>
<keyword evidence="5" id="KW-0964">Secreted</keyword>
<keyword evidence="26" id="KW-1185">Reference proteome</keyword>
<dbReference type="PANTHER" id="PTHR10740">
    <property type="entry name" value="TRANSFORMING GROWTH FACTOR ALPHA"/>
    <property type="match status" value="1"/>
</dbReference>
<evidence type="ECO:0000256" key="16">
    <source>
        <dbReference type="ARBA" id="ARBA00023246"/>
    </source>
</evidence>
<dbReference type="GO" id="GO:0048513">
    <property type="term" value="P:animal organ development"/>
    <property type="evidence" value="ECO:0007669"/>
    <property type="project" value="UniProtKB-ARBA"/>
</dbReference>
<evidence type="ECO:0000259" key="23">
    <source>
        <dbReference type="PROSITE" id="PS50026"/>
    </source>
</evidence>
<evidence type="ECO:0000256" key="10">
    <source>
        <dbReference type="ARBA" id="ARBA00022782"/>
    </source>
</evidence>
<evidence type="ECO:0000256" key="5">
    <source>
        <dbReference type="ARBA" id="ARBA00022525"/>
    </source>
</evidence>
<dbReference type="EMBL" id="JAINUG010000014">
    <property type="protein sequence ID" value="KAJ8413899.1"/>
    <property type="molecule type" value="Genomic_DNA"/>
</dbReference>
<dbReference type="GO" id="GO:0005886">
    <property type="term" value="C:plasma membrane"/>
    <property type="evidence" value="ECO:0007669"/>
    <property type="project" value="UniProtKB-SubCell"/>
</dbReference>
<dbReference type="PRINTS" id="PR00009">
    <property type="entry name" value="EGFTGF"/>
</dbReference>
<keyword evidence="11 22" id="KW-1133">Transmembrane helix</keyword>
<dbReference type="PROSITE" id="PS00022">
    <property type="entry name" value="EGF_1"/>
    <property type="match status" value="1"/>
</dbReference>
<dbReference type="GO" id="GO:0045740">
    <property type="term" value="P:positive regulation of DNA replication"/>
    <property type="evidence" value="ECO:0007669"/>
    <property type="project" value="UniProtKB-ARBA"/>
</dbReference>
<dbReference type="PROSITE" id="PS50026">
    <property type="entry name" value="EGF_3"/>
    <property type="match status" value="1"/>
</dbReference>
<keyword evidence="7" id="KW-0037">Angiogenesis</keyword>
<evidence type="ECO:0000256" key="22">
    <source>
        <dbReference type="SAM" id="Phobius"/>
    </source>
</evidence>
<keyword evidence="9" id="KW-0732">Signal</keyword>
<dbReference type="PROSITE" id="PS50966">
    <property type="entry name" value="ZF_SWIM"/>
    <property type="match status" value="1"/>
</dbReference>
<keyword evidence="16" id="KW-0497">Mitogen</keyword>
<dbReference type="GO" id="GO:0005615">
    <property type="term" value="C:extracellular space"/>
    <property type="evidence" value="ECO:0007669"/>
    <property type="project" value="TreeGrafter"/>
</dbReference>
<dbReference type="GO" id="GO:0045840">
    <property type="term" value="P:positive regulation of mitotic nuclear division"/>
    <property type="evidence" value="ECO:0007669"/>
    <property type="project" value="TreeGrafter"/>
</dbReference>
<dbReference type="InterPro" id="IPR000742">
    <property type="entry name" value="EGF"/>
</dbReference>
<dbReference type="GO" id="GO:0051781">
    <property type="term" value="P:positive regulation of cell division"/>
    <property type="evidence" value="ECO:0007669"/>
    <property type="project" value="UniProtKB-KW"/>
</dbReference>
<keyword evidence="10" id="KW-0221">Differentiation</keyword>
<evidence type="ECO:0000256" key="20">
    <source>
        <dbReference type="PROSITE-ProRule" id="PRU00076"/>
    </source>
</evidence>
<evidence type="ECO:0000256" key="11">
    <source>
        <dbReference type="ARBA" id="ARBA00022989"/>
    </source>
</evidence>
<evidence type="ECO:0000256" key="15">
    <source>
        <dbReference type="ARBA" id="ARBA00023180"/>
    </source>
</evidence>
<dbReference type="PROSITE" id="PS01186">
    <property type="entry name" value="EGF_2"/>
    <property type="match status" value="1"/>
</dbReference>
<evidence type="ECO:0000256" key="19">
    <source>
        <dbReference type="ARBA" id="ARBA00069823"/>
    </source>
</evidence>
<evidence type="ECO:0000259" key="24">
    <source>
        <dbReference type="PROSITE" id="PS50966"/>
    </source>
</evidence>
<evidence type="ECO:0000313" key="25">
    <source>
        <dbReference type="EMBL" id="KAJ8413899.1"/>
    </source>
</evidence>
<keyword evidence="21" id="KW-0479">Metal-binding</keyword>
<dbReference type="GO" id="GO:0001525">
    <property type="term" value="P:angiogenesis"/>
    <property type="evidence" value="ECO:0007669"/>
    <property type="project" value="UniProtKB-KW"/>
</dbReference>
<dbReference type="Pfam" id="PF00008">
    <property type="entry name" value="EGF"/>
    <property type="match status" value="1"/>
</dbReference>
<sequence>MTAVALVTTPQVERVMIQKCNSSMDGYCFHGECMFLLDLDEHHCRCQQGYSGNRCAHLALVIQPLTQESLILTVVCVALAVLGITGAAYLFYKWCKRSRGPPGEKQYQEVQMV</sequence>
<organism evidence="25 26">
    <name type="scientific">Aldrovandia affinis</name>
    <dbReference type="NCBI Taxonomy" id="143900"/>
    <lineage>
        <taxon>Eukaryota</taxon>
        <taxon>Metazoa</taxon>
        <taxon>Chordata</taxon>
        <taxon>Craniata</taxon>
        <taxon>Vertebrata</taxon>
        <taxon>Euteleostomi</taxon>
        <taxon>Actinopterygii</taxon>
        <taxon>Neopterygii</taxon>
        <taxon>Teleostei</taxon>
        <taxon>Notacanthiformes</taxon>
        <taxon>Halosauridae</taxon>
        <taxon>Aldrovandia</taxon>
    </lineage>
</organism>
<keyword evidence="21" id="KW-0862">Zinc</keyword>
<keyword evidence="21" id="KW-0863">Zinc-finger</keyword>
<keyword evidence="4" id="KW-1003">Cell membrane</keyword>
<dbReference type="GO" id="GO:0051240">
    <property type="term" value="P:positive regulation of multicellular organismal process"/>
    <property type="evidence" value="ECO:0007669"/>
    <property type="project" value="UniProtKB-ARBA"/>
</dbReference>
<evidence type="ECO:0000256" key="21">
    <source>
        <dbReference type="PROSITE-ProRule" id="PRU00325"/>
    </source>
</evidence>
<keyword evidence="8 22" id="KW-0812">Transmembrane</keyword>
<evidence type="ECO:0000256" key="4">
    <source>
        <dbReference type="ARBA" id="ARBA00022475"/>
    </source>
</evidence>
<dbReference type="PANTHER" id="PTHR10740:SF11">
    <property type="entry name" value="PROEPIREGULIN"/>
    <property type="match status" value="1"/>
</dbReference>
<dbReference type="InterPro" id="IPR007527">
    <property type="entry name" value="Znf_SWIM"/>
</dbReference>
<dbReference type="FunFam" id="2.10.25.10:FF:000320">
    <property type="entry name" value="Proepiregulin"/>
    <property type="match status" value="1"/>
</dbReference>
<comment type="subcellular location">
    <subcellularLocation>
        <location evidence="2">Cell membrane</location>
        <topology evidence="2">Single-pass type I membrane protein</topology>
    </subcellularLocation>
    <subcellularLocation>
        <location evidence="1">Secreted</location>
        <location evidence="1">Extracellular space</location>
    </subcellularLocation>
</comment>
<gene>
    <name evidence="25" type="ORF">AAFF_G00064970</name>
</gene>
<dbReference type="Gene3D" id="2.10.25.10">
    <property type="entry name" value="Laminin"/>
    <property type="match status" value="1"/>
</dbReference>
<evidence type="ECO:0000256" key="18">
    <source>
        <dbReference type="ARBA" id="ARBA00063711"/>
    </source>
</evidence>
<evidence type="ECO:0000256" key="17">
    <source>
        <dbReference type="ARBA" id="ARBA00053614"/>
    </source>
</evidence>
<name>A0AAD7T3R6_9TELE</name>
<evidence type="ECO:0000256" key="6">
    <source>
        <dbReference type="ARBA" id="ARBA00022536"/>
    </source>
</evidence>
<keyword evidence="12" id="KW-0339">Growth factor</keyword>
<feature type="disulfide bond" evidence="20">
    <location>
        <begin position="46"/>
        <end position="55"/>
    </location>
</feature>
<dbReference type="AlphaFoldDB" id="A0AAD7T3R6"/>
<evidence type="ECO:0000256" key="1">
    <source>
        <dbReference type="ARBA" id="ARBA00004239"/>
    </source>
</evidence>
<comment type="subunit">
    <text evidence="18">Interacts with EGFR and ERBB4.</text>
</comment>
<keyword evidence="3" id="KW-0217">Developmental protein</keyword>
<comment type="function">
    <text evidence="17">Ligand of the EGF receptor/EGFR and ERBB4. Stimulates EGFR and ERBB4 tyrosine phosphorylation. Contributes to inflammation, wound healing, tissue repair, and oocyte maturation by regulating angiogenesis and vascular remodeling and by stimulating cell proliferation.</text>
</comment>
<feature type="domain" description="EGF-like" evidence="23">
    <location>
        <begin position="16"/>
        <end position="56"/>
    </location>
</feature>
<evidence type="ECO:0000256" key="12">
    <source>
        <dbReference type="ARBA" id="ARBA00023030"/>
    </source>
</evidence>
<keyword evidence="14 20" id="KW-1015">Disulfide bond</keyword>